<dbReference type="EMBL" id="JBBNAE010000002">
    <property type="protein sequence ID" value="KAK9145589.1"/>
    <property type="molecule type" value="Genomic_DNA"/>
</dbReference>
<feature type="region of interest" description="Disordered" evidence="1">
    <location>
        <begin position="1"/>
        <end position="68"/>
    </location>
</feature>
<dbReference type="AlphaFoldDB" id="A0AAP0K5L6"/>
<keyword evidence="3" id="KW-1185">Reference proteome</keyword>
<comment type="caution">
    <text evidence="2">The sequence shown here is derived from an EMBL/GenBank/DDBJ whole genome shotgun (WGS) entry which is preliminary data.</text>
</comment>
<gene>
    <name evidence="2" type="ORF">Sjap_005492</name>
</gene>
<name>A0AAP0K5L6_9MAGN</name>
<proteinExistence type="predicted"/>
<feature type="compositionally biased region" description="Polar residues" evidence="1">
    <location>
        <begin position="19"/>
        <end position="45"/>
    </location>
</feature>
<accession>A0AAP0K5L6</accession>
<dbReference type="Proteomes" id="UP001417504">
    <property type="component" value="Unassembled WGS sequence"/>
</dbReference>
<evidence type="ECO:0000313" key="3">
    <source>
        <dbReference type="Proteomes" id="UP001417504"/>
    </source>
</evidence>
<organism evidence="2 3">
    <name type="scientific">Stephania japonica</name>
    <dbReference type="NCBI Taxonomy" id="461633"/>
    <lineage>
        <taxon>Eukaryota</taxon>
        <taxon>Viridiplantae</taxon>
        <taxon>Streptophyta</taxon>
        <taxon>Embryophyta</taxon>
        <taxon>Tracheophyta</taxon>
        <taxon>Spermatophyta</taxon>
        <taxon>Magnoliopsida</taxon>
        <taxon>Ranunculales</taxon>
        <taxon>Menispermaceae</taxon>
        <taxon>Menispermoideae</taxon>
        <taxon>Cissampelideae</taxon>
        <taxon>Stephania</taxon>
    </lineage>
</organism>
<protein>
    <submittedName>
        <fullName evidence="2">Uncharacterized protein</fullName>
    </submittedName>
</protein>
<evidence type="ECO:0000313" key="2">
    <source>
        <dbReference type="EMBL" id="KAK9145589.1"/>
    </source>
</evidence>
<sequence length="86" mass="9691">MALSSSLQTPPPPPLTTSVFIPSKQNPTDPTKITTQNQKPTTTQIRFPPKTPKSVLPRFQKPTNSPKKTQETHYTLLCFLCFLFHP</sequence>
<evidence type="ECO:0000256" key="1">
    <source>
        <dbReference type="SAM" id="MobiDB-lite"/>
    </source>
</evidence>
<reference evidence="2 3" key="1">
    <citation type="submission" date="2024-01" db="EMBL/GenBank/DDBJ databases">
        <title>Genome assemblies of Stephania.</title>
        <authorList>
            <person name="Yang L."/>
        </authorList>
    </citation>
    <scope>NUCLEOTIDE SEQUENCE [LARGE SCALE GENOMIC DNA]</scope>
    <source>
        <strain evidence="2">QJT</strain>
        <tissue evidence="2">Leaf</tissue>
    </source>
</reference>